<comment type="function">
    <text evidence="10">Part of the binding-protein-dependent transport system for phosphate; probably responsible for the translocation of the substrate across the membrane.</text>
</comment>
<evidence type="ECO:0000256" key="3">
    <source>
        <dbReference type="ARBA" id="ARBA00022448"/>
    </source>
</evidence>
<dbReference type="PANTHER" id="PTHR30425:SF1">
    <property type="entry name" value="PHOSPHATE TRANSPORT SYSTEM PERMEASE PROTEIN PSTC"/>
    <property type="match status" value="1"/>
</dbReference>
<reference evidence="13" key="1">
    <citation type="journal article" date="2020" name="mSystems">
        <title>Genome- and Community-Level Interaction Insights into Carbon Utilization and Element Cycling Functions of Hydrothermarchaeota in Hydrothermal Sediment.</title>
        <authorList>
            <person name="Zhou Z."/>
            <person name="Liu Y."/>
            <person name="Xu W."/>
            <person name="Pan J."/>
            <person name="Luo Z.H."/>
            <person name="Li M."/>
        </authorList>
    </citation>
    <scope>NUCLEOTIDE SEQUENCE [LARGE SCALE GENOMIC DNA]</scope>
    <source>
        <strain evidence="12">SpSt-629</strain>
        <strain evidence="13">SpSt-688</strain>
    </source>
</reference>
<dbReference type="PROSITE" id="PS50928">
    <property type="entry name" value="ABC_TM1"/>
    <property type="match status" value="1"/>
</dbReference>
<dbReference type="AlphaFoldDB" id="A0A7J3MWV8"/>
<evidence type="ECO:0000313" key="12">
    <source>
        <dbReference type="EMBL" id="HFQ78734.1"/>
    </source>
</evidence>
<dbReference type="GO" id="GO:0005886">
    <property type="term" value="C:plasma membrane"/>
    <property type="evidence" value="ECO:0007669"/>
    <property type="project" value="UniProtKB-SubCell"/>
</dbReference>
<keyword evidence="7 9" id="KW-1133">Transmembrane helix</keyword>
<evidence type="ECO:0000256" key="7">
    <source>
        <dbReference type="ARBA" id="ARBA00022989"/>
    </source>
</evidence>
<evidence type="ECO:0000313" key="13">
    <source>
        <dbReference type="EMBL" id="HGT98001.1"/>
    </source>
</evidence>
<feature type="transmembrane region" description="Helical" evidence="9">
    <location>
        <begin position="273"/>
        <end position="296"/>
    </location>
</feature>
<keyword evidence="6 9" id="KW-0812">Transmembrane</keyword>
<feature type="transmembrane region" description="Helical" evidence="9">
    <location>
        <begin position="102"/>
        <end position="121"/>
    </location>
</feature>
<proteinExistence type="inferred from homology"/>
<evidence type="ECO:0000256" key="8">
    <source>
        <dbReference type="ARBA" id="ARBA00023136"/>
    </source>
</evidence>
<dbReference type="Gene3D" id="1.10.3720.10">
    <property type="entry name" value="MetI-like"/>
    <property type="match status" value="1"/>
</dbReference>
<gene>
    <name evidence="13" type="primary">pstC</name>
    <name evidence="12" type="ORF">ENT99_03405</name>
    <name evidence="13" type="ORF">ENU64_01040</name>
</gene>
<dbReference type="GO" id="GO:0005315">
    <property type="term" value="F:phosphate transmembrane transporter activity"/>
    <property type="evidence" value="ECO:0007669"/>
    <property type="project" value="InterPro"/>
</dbReference>
<organism evidence="13">
    <name type="scientific">Ignisphaera aggregans</name>
    <dbReference type="NCBI Taxonomy" id="334771"/>
    <lineage>
        <taxon>Archaea</taxon>
        <taxon>Thermoproteota</taxon>
        <taxon>Thermoprotei</taxon>
        <taxon>Desulfurococcales</taxon>
        <taxon>Desulfurococcaceae</taxon>
        <taxon>Ignisphaera</taxon>
    </lineage>
</organism>
<dbReference type="PANTHER" id="PTHR30425">
    <property type="entry name" value="PHOSPHATE TRANSPORT SYSTEM PERMEASE PROTEIN PST"/>
    <property type="match status" value="1"/>
</dbReference>
<dbReference type="EMBL" id="DTAU01000060">
    <property type="protein sequence ID" value="HFQ78734.1"/>
    <property type="molecule type" value="Genomic_DNA"/>
</dbReference>
<comment type="caution">
    <text evidence="13">The sequence shown here is derived from an EMBL/GenBank/DDBJ whole genome shotgun (WGS) entry which is preliminary data.</text>
</comment>
<dbReference type="SUPFAM" id="SSF161098">
    <property type="entry name" value="MetI-like"/>
    <property type="match status" value="1"/>
</dbReference>
<feature type="transmembrane region" description="Helical" evidence="9">
    <location>
        <begin position="9"/>
        <end position="32"/>
    </location>
</feature>
<evidence type="ECO:0000256" key="6">
    <source>
        <dbReference type="ARBA" id="ARBA00022692"/>
    </source>
</evidence>
<dbReference type="EMBL" id="DTDH01000026">
    <property type="protein sequence ID" value="HGT98001.1"/>
    <property type="molecule type" value="Genomic_DNA"/>
</dbReference>
<feature type="transmembrane region" description="Helical" evidence="9">
    <location>
        <begin position="141"/>
        <end position="172"/>
    </location>
</feature>
<keyword evidence="5 10" id="KW-0592">Phosphate transport</keyword>
<evidence type="ECO:0000256" key="2">
    <source>
        <dbReference type="ARBA" id="ARBA00007069"/>
    </source>
</evidence>
<comment type="caution">
    <text evidence="10">Lacks conserved residue(s) required for the propagation of feature annotation.</text>
</comment>
<evidence type="ECO:0000256" key="4">
    <source>
        <dbReference type="ARBA" id="ARBA00022475"/>
    </source>
</evidence>
<name>A0A7J3MWV8_9CREN</name>
<evidence type="ECO:0000259" key="11">
    <source>
        <dbReference type="PROSITE" id="PS50928"/>
    </source>
</evidence>
<evidence type="ECO:0000256" key="5">
    <source>
        <dbReference type="ARBA" id="ARBA00022592"/>
    </source>
</evidence>
<dbReference type="GO" id="GO:0006817">
    <property type="term" value="P:phosphate ion transport"/>
    <property type="evidence" value="ECO:0007669"/>
    <property type="project" value="UniProtKB-KW"/>
</dbReference>
<evidence type="ECO:0000256" key="1">
    <source>
        <dbReference type="ARBA" id="ARBA00004651"/>
    </source>
</evidence>
<comment type="subcellular location">
    <subcellularLocation>
        <location evidence="1 9">Cell membrane</location>
        <topology evidence="1 9">Multi-pass membrane protein</topology>
    </subcellularLocation>
</comment>
<keyword evidence="4 10" id="KW-1003">Cell membrane</keyword>
<protein>
    <recommendedName>
        <fullName evidence="10">Phosphate transport system permease protein</fullName>
    </recommendedName>
</protein>
<sequence length="305" mass="33558">MSRSKHDRLFLISFLPTAFIISSILVLFLIIFSSNSLDSIKMFGVKLFTESIWDPEKEVYGVLAPIIGTFTASFIAVFISLFFSLPLSILITEFLRGRIRDIFSSVVELMGGIPTIVYAVWSLNYLAPFLRSYIMEPLHMYLGFIPFFSCRPVTGFSIFTAGIAIGISIVPYMTSIIVESYRLIPSIYREACLGIGATRYETTKILLSLAKPAILASAILGFARAAGETTIAVVTIGNSMNLSPCIFAPGYTVSALIASNYENAGLYIYAESVLHASALVILFATLILSFAGLMILDRWRVKIVV</sequence>
<dbReference type="NCBIfam" id="TIGR02138">
    <property type="entry name" value="phosphate_pstC"/>
    <property type="match status" value="1"/>
</dbReference>
<evidence type="ECO:0000256" key="9">
    <source>
        <dbReference type="RuleBase" id="RU363032"/>
    </source>
</evidence>
<feature type="transmembrane region" description="Helical" evidence="9">
    <location>
        <begin position="62"/>
        <end position="90"/>
    </location>
</feature>
<feature type="domain" description="ABC transmembrane type-1" evidence="11">
    <location>
        <begin position="66"/>
        <end position="292"/>
    </location>
</feature>
<dbReference type="InterPro" id="IPR011864">
    <property type="entry name" value="Phosphate_PstC"/>
</dbReference>
<dbReference type="InterPro" id="IPR035906">
    <property type="entry name" value="MetI-like_sf"/>
</dbReference>
<keyword evidence="3 9" id="KW-0813">Transport</keyword>
<evidence type="ECO:0000256" key="10">
    <source>
        <dbReference type="RuleBase" id="RU363054"/>
    </source>
</evidence>
<accession>A0A7J3MWV8</accession>
<keyword evidence="8 9" id="KW-0472">Membrane</keyword>
<dbReference type="InterPro" id="IPR051124">
    <property type="entry name" value="Phosphate_Transport_Permease"/>
</dbReference>
<dbReference type="CDD" id="cd06261">
    <property type="entry name" value="TM_PBP2"/>
    <property type="match status" value="1"/>
</dbReference>
<comment type="similarity">
    <text evidence="2 10">Belongs to the binding-protein-dependent transport system permease family. CysTW subfamily.</text>
</comment>
<dbReference type="InterPro" id="IPR000515">
    <property type="entry name" value="MetI-like"/>
</dbReference>
<dbReference type="Pfam" id="PF00528">
    <property type="entry name" value="BPD_transp_1"/>
    <property type="match status" value="1"/>
</dbReference>